<reference evidence="3" key="1">
    <citation type="submission" date="2022-11" db="UniProtKB">
        <authorList>
            <consortium name="WormBaseParasite"/>
        </authorList>
    </citation>
    <scope>IDENTIFICATION</scope>
</reference>
<evidence type="ECO:0000256" key="1">
    <source>
        <dbReference type="SAM" id="Phobius"/>
    </source>
</evidence>
<protein>
    <submittedName>
        <fullName evidence="3">Candidate secreted effector</fullName>
    </submittedName>
</protein>
<sequence length="115" mass="13296">MNDRLSFTFSSLLTVSILLPTSIHLLPHIAILFMLYSVLVISALSSRITNRQHWWLAEMRICMVKSTFIHITNSLANTNTTRARNANSFRTFQSLNYIKFHLKLGEIITFLLLLK</sequence>
<keyword evidence="1" id="KW-0472">Membrane</keyword>
<dbReference type="AlphaFoldDB" id="A0A914LXA9"/>
<keyword evidence="2" id="KW-1185">Reference proteome</keyword>
<proteinExistence type="predicted"/>
<organism evidence="2 3">
    <name type="scientific">Meloidogyne incognita</name>
    <name type="common">Southern root-knot nematode worm</name>
    <name type="synonym">Oxyuris incognita</name>
    <dbReference type="NCBI Taxonomy" id="6306"/>
    <lineage>
        <taxon>Eukaryota</taxon>
        <taxon>Metazoa</taxon>
        <taxon>Ecdysozoa</taxon>
        <taxon>Nematoda</taxon>
        <taxon>Chromadorea</taxon>
        <taxon>Rhabditida</taxon>
        <taxon>Tylenchina</taxon>
        <taxon>Tylenchomorpha</taxon>
        <taxon>Tylenchoidea</taxon>
        <taxon>Meloidogynidae</taxon>
        <taxon>Meloidogyninae</taxon>
        <taxon>Meloidogyne</taxon>
        <taxon>Meloidogyne incognita group</taxon>
    </lineage>
</organism>
<dbReference type="Proteomes" id="UP000887563">
    <property type="component" value="Unplaced"/>
</dbReference>
<keyword evidence="1" id="KW-0812">Transmembrane</keyword>
<feature type="transmembrane region" description="Helical" evidence="1">
    <location>
        <begin position="30"/>
        <end position="50"/>
    </location>
</feature>
<evidence type="ECO:0000313" key="3">
    <source>
        <dbReference type="WBParaSite" id="Minc3s00999g19726"/>
    </source>
</evidence>
<name>A0A914LXA9_MELIC</name>
<keyword evidence="1" id="KW-1133">Transmembrane helix</keyword>
<evidence type="ECO:0000313" key="2">
    <source>
        <dbReference type="Proteomes" id="UP000887563"/>
    </source>
</evidence>
<accession>A0A914LXA9</accession>
<dbReference type="WBParaSite" id="Minc3s00999g19726">
    <property type="protein sequence ID" value="Minc3s00999g19726"/>
    <property type="gene ID" value="Minc3s00999g19726"/>
</dbReference>